<comment type="caution">
    <text evidence="2">The sequence shown here is derived from an EMBL/GenBank/DDBJ whole genome shotgun (WGS) entry which is preliminary data.</text>
</comment>
<dbReference type="Proteomes" id="UP000680815">
    <property type="component" value="Unassembled WGS sequence"/>
</dbReference>
<reference evidence="2 3" key="1">
    <citation type="submission" date="2021-03" db="EMBL/GenBank/DDBJ databases">
        <authorList>
            <person name="So Y."/>
        </authorList>
    </citation>
    <scope>NUCLEOTIDE SEQUENCE [LARGE SCALE GENOMIC DNA]</scope>
    <source>
        <strain evidence="2 3">PWR1</strain>
    </source>
</reference>
<keyword evidence="1" id="KW-0812">Transmembrane</keyword>
<keyword evidence="1" id="KW-1133">Transmembrane helix</keyword>
<sequence length="110" mass="11887">MSETLAAPAEPRLDDIDPAFVARFLAGMPPDLAARFDARMLFAVQQRIGPWNGVERRRGAHLRLRLPWGAWRLSLVRERSDHRAVLPVRSAIAGAAAGAVGAVAAILALV</sequence>
<accession>A0ABS4AST0</accession>
<name>A0ABS4AST0_9PROT</name>
<keyword evidence="1" id="KW-0472">Membrane</keyword>
<protein>
    <submittedName>
        <fullName evidence="2">Uncharacterized protein</fullName>
    </submittedName>
</protein>
<evidence type="ECO:0000313" key="3">
    <source>
        <dbReference type="Proteomes" id="UP000680815"/>
    </source>
</evidence>
<dbReference type="EMBL" id="JAGIYZ010000009">
    <property type="protein sequence ID" value="MBP0464408.1"/>
    <property type="molecule type" value="Genomic_DNA"/>
</dbReference>
<proteinExistence type="predicted"/>
<evidence type="ECO:0000256" key="1">
    <source>
        <dbReference type="SAM" id="Phobius"/>
    </source>
</evidence>
<keyword evidence="3" id="KW-1185">Reference proteome</keyword>
<feature type="transmembrane region" description="Helical" evidence="1">
    <location>
        <begin position="86"/>
        <end position="109"/>
    </location>
</feature>
<evidence type="ECO:0000313" key="2">
    <source>
        <dbReference type="EMBL" id="MBP0464408.1"/>
    </source>
</evidence>
<gene>
    <name evidence="2" type="ORF">J5Y09_10825</name>
</gene>
<dbReference type="RefSeq" id="WP_209351775.1">
    <property type="nucleotide sequence ID" value="NZ_JAGIYZ010000009.1"/>
</dbReference>
<organism evidence="2 3">
    <name type="scientific">Roseomonas nitratireducens</name>
    <dbReference type="NCBI Taxonomy" id="2820810"/>
    <lineage>
        <taxon>Bacteria</taxon>
        <taxon>Pseudomonadati</taxon>
        <taxon>Pseudomonadota</taxon>
        <taxon>Alphaproteobacteria</taxon>
        <taxon>Acetobacterales</taxon>
        <taxon>Roseomonadaceae</taxon>
        <taxon>Roseomonas</taxon>
    </lineage>
</organism>